<dbReference type="PANTHER" id="PTHR10509:SF14">
    <property type="entry name" value="CAFFEOYL-COA O-METHYLTRANSFERASE 3-RELATED"/>
    <property type="match status" value="1"/>
</dbReference>
<keyword evidence="1 4" id="KW-0489">Methyltransferase</keyword>
<dbReference type="GO" id="GO:0008171">
    <property type="term" value="F:O-methyltransferase activity"/>
    <property type="evidence" value="ECO:0007669"/>
    <property type="project" value="InterPro"/>
</dbReference>
<dbReference type="Pfam" id="PF01596">
    <property type="entry name" value="Methyltransf_3"/>
    <property type="match status" value="1"/>
</dbReference>
<dbReference type="EMBL" id="QTTQ01000009">
    <property type="protein sequence ID" value="REE83483.1"/>
    <property type="molecule type" value="Genomic_DNA"/>
</dbReference>
<dbReference type="AlphaFoldDB" id="A0A3D9RU33"/>
<dbReference type="GO" id="GO:0032259">
    <property type="term" value="P:methylation"/>
    <property type="evidence" value="ECO:0007669"/>
    <property type="project" value="UniProtKB-KW"/>
</dbReference>
<dbReference type="OrthoDB" id="9799672at2"/>
<keyword evidence="3" id="KW-0949">S-adenosyl-L-methionine</keyword>
<dbReference type="InterPro" id="IPR002935">
    <property type="entry name" value="SAM_O-MeTrfase"/>
</dbReference>
<dbReference type="PANTHER" id="PTHR10509">
    <property type="entry name" value="O-METHYLTRANSFERASE-RELATED"/>
    <property type="match status" value="1"/>
</dbReference>
<organism evidence="4 5">
    <name type="scientific">Lutibacter oceani</name>
    <dbReference type="NCBI Taxonomy" id="1853311"/>
    <lineage>
        <taxon>Bacteria</taxon>
        <taxon>Pseudomonadati</taxon>
        <taxon>Bacteroidota</taxon>
        <taxon>Flavobacteriia</taxon>
        <taxon>Flavobacteriales</taxon>
        <taxon>Flavobacteriaceae</taxon>
        <taxon>Lutibacter</taxon>
    </lineage>
</organism>
<keyword evidence="5" id="KW-1185">Reference proteome</keyword>
<sequence length="215" mass="24607">MNFLPEAIENYVIEHSQKEPEILKELSKETWQKVLNPRMLSGGFQGRILAMISKLINPKNILEIGTYTGYSALCLAEGMQKDGTLITIDKNEELESFSKKYFDKSEYNSQINQFIGNAIDIIPTINKKFDLVFIDADKTNYINYFNLIIDKMNPGGVILSDNVLWSGKIIEEVNPKDMDTKVLLEYNKLLNSDDRIETVLLPIRDGLTISRVKKH</sequence>
<dbReference type="Gene3D" id="3.40.50.150">
    <property type="entry name" value="Vaccinia Virus protein VP39"/>
    <property type="match status" value="1"/>
</dbReference>
<accession>A0A3D9RU33</accession>
<evidence type="ECO:0000256" key="1">
    <source>
        <dbReference type="ARBA" id="ARBA00022603"/>
    </source>
</evidence>
<evidence type="ECO:0000256" key="3">
    <source>
        <dbReference type="ARBA" id="ARBA00022691"/>
    </source>
</evidence>
<evidence type="ECO:0000313" key="5">
    <source>
        <dbReference type="Proteomes" id="UP000256429"/>
    </source>
</evidence>
<protein>
    <submittedName>
        <fullName evidence="4">Putative O-methyltransferase YrrM</fullName>
    </submittedName>
</protein>
<evidence type="ECO:0000256" key="2">
    <source>
        <dbReference type="ARBA" id="ARBA00022679"/>
    </source>
</evidence>
<dbReference type="InterPro" id="IPR050362">
    <property type="entry name" value="Cation-dep_OMT"/>
</dbReference>
<name>A0A3D9RU33_9FLAO</name>
<proteinExistence type="predicted"/>
<dbReference type="CDD" id="cd02440">
    <property type="entry name" value="AdoMet_MTases"/>
    <property type="match status" value="1"/>
</dbReference>
<dbReference type="PROSITE" id="PS51682">
    <property type="entry name" value="SAM_OMT_I"/>
    <property type="match status" value="1"/>
</dbReference>
<dbReference type="InterPro" id="IPR029063">
    <property type="entry name" value="SAM-dependent_MTases_sf"/>
</dbReference>
<reference evidence="4 5" key="1">
    <citation type="submission" date="2018-08" db="EMBL/GenBank/DDBJ databases">
        <title>Genomic Encyclopedia of Type Strains, Phase III (KMG-III): the genomes of soil and plant-associated and newly described type strains.</title>
        <authorList>
            <person name="Whitman W."/>
        </authorList>
    </citation>
    <scope>NUCLEOTIDE SEQUENCE [LARGE SCALE GENOMIC DNA]</scope>
    <source>
        <strain evidence="4 5">325-5</strain>
    </source>
</reference>
<evidence type="ECO:0000313" key="4">
    <source>
        <dbReference type="EMBL" id="REE83483.1"/>
    </source>
</evidence>
<keyword evidence="2 4" id="KW-0808">Transferase</keyword>
<gene>
    <name evidence="4" type="ORF">BX611_0774</name>
</gene>
<comment type="caution">
    <text evidence="4">The sequence shown here is derived from an EMBL/GenBank/DDBJ whole genome shotgun (WGS) entry which is preliminary data.</text>
</comment>
<dbReference type="SUPFAM" id="SSF53335">
    <property type="entry name" value="S-adenosyl-L-methionine-dependent methyltransferases"/>
    <property type="match status" value="1"/>
</dbReference>
<dbReference type="GO" id="GO:0008757">
    <property type="term" value="F:S-adenosylmethionine-dependent methyltransferase activity"/>
    <property type="evidence" value="ECO:0007669"/>
    <property type="project" value="TreeGrafter"/>
</dbReference>
<dbReference type="Proteomes" id="UP000256429">
    <property type="component" value="Unassembled WGS sequence"/>
</dbReference>
<dbReference type="RefSeq" id="WP_115878215.1">
    <property type="nucleotide sequence ID" value="NZ_QTTQ01000009.1"/>
</dbReference>